<dbReference type="PROSITE" id="PS51340">
    <property type="entry name" value="MOSC"/>
    <property type="match status" value="1"/>
</dbReference>
<accession>A0AAV9PLW8</accession>
<dbReference type="InterPro" id="IPR011037">
    <property type="entry name" value="Pyrv_Knase-like_insert_dom_sf"/>
</dbReference>
<comment type="caution">
    <text evidence="6">The sequence shown here is derived from an EMBL/GenBank/DDBJ whole genome shotgun (WGS) entry which is preliminary data.</text>
</comment>
<keyword evidence="1 4" id="KW-0808">Transferase</keyword>
<dbReference type="SUPFAM" id="SSF53383">
    <property type="entry name" value="PLP-dependent transferases"/>
    <property type="match status" value="1"/>
</dbReference>
<gene>
    <name evidence="4" type="primary">hxB</name>
    <name evidence="6" type="ORF">LTR77_002394</name>
</gene>
<dbReference type="HAMAP" id="MF_03050">
    <property type="entry name" value="MOCOS"/>
    <property type="match status" value="1"/>
</dbReference>
<evidence type="ECO:0000256" key="4">
    <source>
        <dbReference type="HAMAP-Rule" id="MF_03050"/>
    </source>
</evidence>
<keyword evidence="3 4" id="KW-0501">Molybdenum cofactor biosynthesis</keyword>
<dbReference type="SUPFAM" id="SSF141673">
    <property type="entry name" value="MOSC N-terminal domain-like"/>
    <property type="match status" value="1"/>
</dbReference>
<reference evidence="6 7" key="1">
    <citation type="submission" date="2023-08" db="EMBL/GenBank/DDBJ databases">
        <title>Black Yeasts Isolated from many extreme environments.</title>
        <authorList>
            <person name="Coleine C."/>
            <person name="Stajich J.E."/>
            <person name="Selbmann L."/>
        </authorList>
    </citation>
    <scope>NUCLEOTIDE SEQUENCE [LARGE SCALE GENOMIC DNA]</scope>
    <source>
        <strain evidence="6 7">CCFEE 5935</strain>
    </source>
</reference>
<dbReference type="PANTHER" id="PTHR14237">
    <property type="entry name" value="MOLYBDOPTERIN COFACTOR SULFURASE MOSC"/>
    <property type="match status" value="1"/>
</dbReference>
<evidence type="ECO:0000313" key="7">
    <source>
        <dbReference type="Proteomes" id="UP001337655"/>
    </source>
</evidence>
<dbReference type="EMBL" id="JAVRRT010000003">
    <property type="protein sequence ID" value="KAK5173713.1"/>
    <property type="molecule type" value="Genomic_DNA"/>
</dbReference>
<comment type="similarity">
    <text evidence="4">Belongs to the class-V pyridoxal-phosphate-dependent aminotransferase family. MOCOS subfamily.</text>
</comment>
<dbReference type="InterPro" id="IPR005303">
    <property type="entry name" value="MOCOS_middle"/>
</dbReference>
<keyword evidence="7" id="KW-1185">Reference proteome</keyword>
<organism evidence="6 7">
    <name type="scientific">Saxophila tyrrhenica</name>
    <dbReference type="NCBI Taxonomy" id="1690608"/>
    <lineage>
        <taxon>Eukaryota</taxon>
        <taxon>Fungi</taxon>
        <taxon>Dikarya</taxon>
        <taxon>Ascomycota</taxon>
        <taxon>Pezizomycotina</taxon>
        <taxon>Dothideomycetes</taxon>
        <taxon>Dothideomycetidae</taxon>
        <taxon>Mycosphaerellales</taxon>
        <taxon>Extremaceae</taxon>
        <taxon>Saxophila</taxon>
    </lineage>
</organism>
<dbReference type="GO" id="GO:0016829">
    <property type="term" value="F:lyase activity"/>
    <property type="evidence" value="ECO:0007669"/>
    <property type="project" value="UniProtKB-UniRule"/>
</dbReference>
<protein>
    <recommendedName>
        <fullName evidence="4">Molybdenum cofactor sulfurase</fullName>
        <shortName evidence="4">MCS</shortName>
        <shortName evidence="4">MOS</shortName>
        <shortName evidence="4">MoCo sulfurase</shortName>
        <ecNumber evidence="4">2.8.1.9</ecNumber>
    </recommendedName>
    <alternativeName>
        <fullName evidence="4">Molybdenum cofactor sulfurtransferase</fullName>
    </alternativeName>
</protein>
<dbReference type="GO" id="GO:0008265">
    <property type="term" value="F:molybdenum cofactor sulfurtransferase activity"/>
    <property type="evidence" value="ECO:0007669"/>
    <property type="project" value="UniProtKB-UniRule"/>
</dbReference>
<feature type="modified residue" description="N6-(pyridoxal phosphate)lysine" evidence="4">
    <location>
        <position position="244"/>
    </location>
</feature>
<comment type="function">
    <text evidence="4">Sulfurates the molybdenum cofactor. Sulfation of molybdenum is essential for xanthine dehydrogenase (XDH) and aldehyde oxidase (ADO) enzymes in which molybdenum cofactor is liganded by 1 oxygen and 1 sulfur atom in active form.</text>
</comment>
<evidence type="ECO:0000313" key="6">
    <source>
        <dbReference type="EMBL" id="KAK5173713.1"/>
    </source>
</evidence>
<dbReference type="GO" id="GO:0006777">
    <property type="term" value="P:Mo-molybdopterin cofactor biosynthetic process"/>
    <property type="evidence" value="ECO:0007669"/>
    <property type="project" value="UniProtKB-UniRule"/>
</dbReference>
<evidence type="ECO:0000259" key="5">
    <source>
        <dbReference type="PROSITE" id="PS51340"/>
    </source>
</evidence>
<dbReference type="InterPro" id="IPR028886">
    <property type="entry name" value="MoCo_sulfurase"/>
</dbReference>
<dbReference type="InterPro" id="IPR015424">
    <property type="entry name" value="PyrdxlP-dep_Trfase"/>
</dbReference>
<dbReference type="InterPro" id="IPR000192">
    <property type="entry name" value="Aminotrans_V_dom"/>
</dbReference>
<feature type="active site" evidence="4">
    <location>
        <position position="408"/>
    </location>
</feature>
<proteinExistence type="inferred from homology"/>
<feature type="domain" description="MOSC" evidence="5">
    <location>
        <begin position="625"/>
        <end position="792"/>
    </location>
</feature>
<sequence>MASPATPNTMDPDHYNTYISHMRQQQYPMLSGPSPETIYLDHAAATPAARLLLDRFHSSMLGSLYGNPHSASPSSMNSSQMVERVRQRVLRFFGAETGEFDVVFVANATAGGKLVAEGLREGEGFGYVYHADSHTSLVGVREVAKDSRCVGDEGVEAWLRELEEGELEEGEGGEGRMLFSWPAQSNMNGRRLPMEWCGRVRETARKGGREVFTLLDAAGLVSTSPLDLSDADAAPDFTILSFYKIFGFPDLGAVIVKKSAAHIFDRRKFFGGGTVDMVACMGEQWHAKKSGELHDRLEDGTLPVHSILALDAALDTHDELFGSLERVSRHTAMLAKELHDGLTALKYANERAVCKVHKHAASTYGKRKTQGPIVAFNLLDAHGDWVSNSEVEKLATIHNIHLRTGGVCNPGGIASALDLAPWEIKENFSAGHRCGSEDDVLNGKPTGVVRVSLGAMSTMGDVERFLEFVQEFFVCKVPPEPAPMPCPVRGPQQRLYVESLTVYPIKSCGGMRVPCGTSWEIRSEGLAWDREWCVVHQGAGKALSQKQYPRMALLRPHLDFKSGMLRLTFAGGGNEISVPLSRNPALYTEPLKPRNASVCGDSIETLTYSSPTIADFLTLALDVPCTLARFNSTSSTLRHSKVHLKPAHQPDPSIPRPLMLSNESPILIITRSSLNRLNETIKSHGGKAAHPSVFRANIVLAESSPGFEQPWAEDEWSSVKFGGEGPRLEVLGGCRRCQMVCVDQESAERDREPFSTLAKTRRVGGRVLFGVHAALVEGRGKDVRVGEWVEAVGKADGEDGTSVQ</sequence>
<dbReference type="EC" id="2.8.1.9" evidence="4"/>
<dbReference type="PANTHER" id="PTHR14237:SF80">
    <property type="entry name" value="MOLYBDENUM COFACTOR SULFURASE"/>
    <property type="match status" value="1"/>
</dbReference>
<dbReference type="GO" id="GO:0030170">
    <property type="term" value="F:pyridoxal phosphate binding"/>
    <property type="evidence" value="ECO:0007669"/>
    <property type="project" value="UniProtKB-UniRule"/>
</dbReference>
<keyword evidence="2 4" id="KW-0663">Pyridoxal phosphate</keyword>
<comment type="catalytic activity">
    <reaction evidence="4">
        <text>Mo-molybdopterin + L-cysteine + AH2 = thio-Mo-molybdopterin + L-alanine + A + H2O</text>
        <dbReference type="Rhea" id="RHEA:42636"/>
        <dbReference type="ChEBI" id="CHEBI:13193"/>
        <dbReference type="ChEBI" id="CHEBI:15377"/>
        <dbReference type="ChEBI" id="CHEBI:17499"/>
        <dbReference type="ChEBI" id="CHEBI:35235"/>
        <dbReference type="ChEBI" id="CHEBI:57972"/>
        <dbReference type="ChEBI" id="CHEBI:71302"/>
        <dbReference type="ChEBI" id="CHEBI:82685"/>
        <dbReference type="EC" id="2.8.1.9"/>
    </reaction>
</comment>
<dbReference type="Proteomes" id="UP001337655">
    <property type="component" value="Unassembled WGS sequence"/>
</dbReference>
<dbReference type="InterPro" id="IPR005302">
    <property type="entry name" value="MoCF_Sase_C"/>
</dbReference>
<dbReference type="Pfam" id="PF03473">
    <property type="entry name" value="MOSC"/>
    <property type="match status" value="1"/>
</dbReference>
<dbReference type="GO" id="GO:0030151">
    <property type="term" value="F:molybdenum ion binding"/>
    <property type="evidence" value="ECO:0007669"/>
    <property type="project" value="UniProtKB-UniRule"/>
</dbReference>
<dbReference type="SUPFAM" id="SSF50800">
    <property type="entry name" value="PK beta-barrel domain-like"/>
    <property type="match status" value="1"/>
</dbReference>
<dbReference type="InterPro" id="IPR015421">
    <property type="entry name" value="PyrdxlP-dep_Trfase_major"/>
</dbReference>
<dbReference type="Pfam" id="PF00266">
    <property type="entry name" value="Aminotran_5"/>
    <property type="match status" value="1"/>
</dbReference>
<comment type="cofactor">
    <cofactor evidence="4">
        <name>pyridoxal 5'-phosphate</name>
        <dbReference type="ChEBI" id="CHEBI:597326"/>
    </cofactor>
</comment>
<evidence type="ECO:0000256" key="2">
    <source>
        <dbReference type="ARBA" id="ARBA00022898"/>
    </source>
</evidence>
<name>A0AAV9PLW8_9PEZI</name>
<evidence type="ECO:0000256" key="1">
    <source>
        <dbReference type="ARBA" id="ARBA00022679"/>
    </source>
</evidence>
<dbReference type="Pfam" id="PF03476">
    <property type="entry name" value="MOSC_N"/>
    <property type="match status" value="1"/>
</dbReference>
<evidence type="ECO:0000256" key="3">
    <source>
        <dbReference type="ARBA" id="ARBA00023150"/>
    </source>
</evidence>
<dbReference type="AlphaFoldDB" id="A0AAV9PLW8"/>
<dbReference type="Gene3D" id="3.40.640.10">
    <property type="entry name" value="Type I PLP-dependent aspartate aminotransferase-like (Major domain)"/>
    <property type="match status" value="1"/>
</dbReference>